<gene>
    <name evidence="3" type="ORF">LT42_23230</name>
</gene>
<organism evidence="3 4">
    <name type="scientific">Pseudomonas lutea</name>
    <dbReference type="NCBI Taxonomy" id="243924"/>
    <lineage>
        <taxon>Bacteria</taxon>
        <taxon>Pseudomonadati</taxon>
        <taxon>Pseudomonadota</taxon>
        <taxon>Gammaproteobacteria</taxon>
        <taxon>Pseudomonadales</taxon>
        <taxon>Pseudomonadaceae</taxon>
        <taxon>Pseudomonas</taxon>
    </lineage>
</organism>
<dbReference type="InterPro" id="IPR011051">
    <property type="entry name" value="RmlC_Cupin_sf"/>
</dbReference>
<sequence length="150" mass="15953">MKHLKKMTSASLALLVIATAAIAANNAPDSVVSLRVAQLKWQEVPGTQGAVGYANTEGDILSKGKGFYSAFVTFKAGTDNGLHLHSQALPTVVMAGTFYAVIDGKRTEYPAGSFYNLPARQVHESGCAAGEDCLLFQYQDNNFDLVPVKG</sequence>
<dbReference type="SUPFAM" id="SSF51182">
    <property type="entry name" value="RmlC-like cupins"/>
    <property type="match status" value="1"/>
</dbReference>
<comment type="caution">
    <text evidence="3">The sequence shown here is derived from an EMBL/GenBank/DDBJ whole genome shotgun (WGS) entry which is preliminary data.</text>
</comment>
<feature type="domain" description="Cupin type-2" evidence="2">
    <location>
        <begin position="71"/>
        <end position="133"/>
    </location>
</feature>
<dbReference type="InterPro" id="IPR013096">
    <property type="entry name" value="Cupin_2"/>
</dbReference>
<protein>
    <submittedName>
        <fullName evidence="3">Cupin</fullName>
    </submittedName>
</protein>
<dbReference type="OrthoDB" id="1433532at2"/>
<dbReference type="AlphaFoldDB" id="A0A9X0EBD5"/>
<dbReference type="Proteomes" id="UP000029719">
    <property type="component" value="Unassembled WGS sequence"/>
</dbReference>
<evidence type="ECO:0000313" key="4">
    <source>
        <dbReference type="Proteomes" id="UP000029719"/>
    </source>
</evidence>
<name>A0A9X0EBD5_9PSED</name>
<dbReference type="Pfam" id="PF07883">
    <property type="entry name" value="Cupin_2"/>
    <property type="match status" value="1"/>
</dbReference>
<keyword evidence="1" id="KW-0732">Signal</keyword>
<dbReference type="InterPro" id="IPR014710">
    <property type="entry name" value="RmlC-like_jellyroll"/>
</dbReference>
<feature type="chain" id="PRO_5040862100" evidence="1">
    <location>
        <begin position="24"/>
        <end position="150"/>
    </location>
</feature>
<feature type="signal peptide" evidence="1">
    <location>
        <begin position="1"/>
        <end position="23"/>
    </location>
</feature>
<dbReference type="RefSeq" id="WP_037018413.1">
    <property type="nucleotide sequence ID" value="NZ_JRMB01000003.1"/>
</dbReference>
<evidence type="ECO:0000313" key="3">
    <source>
        <dbReference type="EMBL" id="KGF62757.1"/>
    </source>
</evidence>
<evidence type="ECO:0000256" key="1">
    <source>
        <dbReference type="SAM" id="SignalP"/>
    </source>
</evidence>
<dbReference type="EMBL" id="JRMB01000003">
    <property type="protein sequence ID" value="KGF62757.1"/>
    <property type="molecule type" value="Genomic_DNA"/>
</dbReference>
<dbReference type="Gene3D" id="2.60.120.10">
    <property type="entry name" value="Jelly Rolls"/>
    <property type="match status" value="1"/>
</dbReference>
<proteinExistence type="predicted"/>
<evidence type="ECO:0000259" key="2">
    <source>
        <dbReference type="Pfam" id="PF07883"/>
    </source>
</evidence>
<accession>A0A9X0EBD5</accession>
<reference evidence="3 4" key="1">
    <citation type="submission" date="2014-09" db="EMBL/GenBank/DDBJ databases">
        <title>Genome sequence of Pseudomonas lutea strain DSM 17257T.</title>
        <authorList>
            <person name="Kwak Y."/>
            <person name="Shin J.-H."/>
        </authorList>
    </citation>
    <scope>NUCLEOTIDE SEQUENCE [LARGE SCALE GENOMIC DNA]</scope>
    <source>
        <strain evidence="3 4">DSM 17257</strain>
    </source>
</reference>